<dbReference type="AlphaFoldDB" id="A0A1F7U4E7"/>
<dbReference type="InterPro" id="IPR028909">
    <property type="entry name" value="bL21-like"/>
</dbReference>
<accession>A0A1F7U4E7</accession>
<dbReference type="PANTHER" id="PTHR21349">
    <property type="entry name" value="50S RIBOSOMAL PROTEIN L21"/>
    <property type="match status" value="1"/>
</dbReference>
<dbReference type="GO" id="GO:0005737">
    <property type="term" value="C:cytoplasm"/>
    <property type="evidence" value="ECO:0007669"/>
    <property type="project" value="UniProtKB-ARBA"/>
</dbReference>
<organism evidence="6 7">
    <name type="scientific">Candidatus Uhrbacteria bacterium RIFCSPHIGHO2_02_FULL_57_19</name>
    <dbReference type="NCBI Taxonomy" id="1802391"/>
    <lineage>
        <taxon>Bacteria</taxon>
        <taxon>Candidatus Uhriibacteriota</taxon>
    </lineage>
</organism>
<comment type="function">
    <text evidence="4 5">This protein binds to 23S rRNA in the presence of protein L20.</text>
</comment>
<keyword evidence="2 4" id="KW-0689">Ribosomal protein</keyword>
<dbReference type="NCBIfam" id="TIGR00061">
    <property type="entry name" value="L21"/>
    <property type="match status" value="1"/>
</dbReference>
<dbReference type="EMBL" id="MGDZ01000056">
    <property type="protein sequence ID" value="OGL72644.1"/>
    <property type="molecule type" value="Genomic_DNA"/>
</dbReference>
<name>A0A1F7U4E7_9BACT</name>
<reference evidence="6 7" key="1">
    <citation type="journal article" date="2016" name="Nat. Commun.">
        <title>Thousands of microbial genomes shed light on interconnected biogeochemical processes in an aquifer system.</title>
        <authorList>
            <person name="Anantharaman K."/>
            <person name="Brown C.T."/>
            <person name="Hug L.A."/>
            <person name="Sharon I."/>
            <person name="Castelle C.J."/>
            <person name="Probst A.J."/>
            <person name="Thomas B.C."/>
            <person name="Singh A."/>
            <person name="Wilkins M.J."/>
            <person name="Karaoz U."/>
            <person name="Brodie E.L."/>
            <person name="Williams K.H."/>
            <person name="Hubbard S.S."/>
            <person name="Banfield J.F."/>
        </authorList>
    </citation>
    <scope>NUCLEOTIDE SEQUENCE [LARGE SCALE GENOMIC DNA]</scope>
</reference>
<comment type="caution">
    <text evidence="6">The sequence shown here is derived from an EMBL/GenBank/DDBJ whole genome shotgun (WGS) entry which is preliminary data.</text>
</comment>
<dbReference type="InterPro" id="IPR036164">
    <property type="entry name" value="bL21-like_sf"/>
</dbReference>
<keyword evidence="4 5" id="KW-0694">RNA-binding</keyword>
<evidence type="ECO:0000256" key="5">
    <source>
        <dbReference type="RuleBase" id="RU000562"/>
    </source>
</evidence>
<keyword evidence="4 5" id="KW-0699">rRNA-binding</keyword>
<gene>
    <name evidence="4" type="primary">rplU</name>
    <name evidence="6" type="ORF">A3D72_03805</name>
</gene>
<evidence type="ECO:0000313" key="6">
    <source>
        <dbReference type="EMBL" id="OGL72644.1"/>
    </source>
</evidence>
<keyword evidence="3 4" id="KW-0687">Ribonucleoprotein</keyword>
<proteinExistence type="inferred from homology"/>
<dbReference type="PANTHER" id="PTHR21349:SF0">
    <property type="entry name" value="LARGE RIBOSOMAL SUBUNIT PROTEIN BL21M"/>
    <property type="match status" value="1"/>
</dbReference>
<sequence>MFAIVKTGGKQYKVAQGQTLRIEKVPVKEGELLDLDVLLIADEEGKRVEIGKPFLTGAKVTARIVSHGLGDKVHVIKYKPKVRYKRNVGHRQPYSAIKIEKIAT</sequence>
<comment type="similarity">
    <text evidence="1 4 5">Belongs to the bacterial ribosomal protein bL21 family.</text>
</comment>
<evidence type="ECO:0000313" key="7">
    <source>
        <dbReference type="Proteomes" id="UP000176303"/>
    </source>
</evidence>
<dbReference type="GO" id="GO:0006412">
    <property type="term" value="P:translation"/>
    <property type="evidence" value="ECO:0007669"/>
    <property type="project" value="UniProtKB-UniRule"/>
</dbReference>
<dbReference type="HAMAP" id="MF_01363">
    <property type="entry name" value="Ribosomal_bL21"/>
    <property type="match status" value="1"/>
</dbReference>
<dbReference type="GO" id="GO:0005840">
    <property type="term" value="C:ribosome"/>
    <property type="evidence" value="ECO:0007669"/>
    <property type="project" value="UniProtKB-KW"/>
</dbReference>
<dbReference type="GO" id="GO:0019843">
    <property type="term" value="F:rRNA binding"/>
    <property type="evidence" value="ECO:0007669"/>
    <property type="project" value="UniProtKB-UniRule"/>
</dbReference>
<dbReference type="InterPro" id="IPR001787">
    <property type="entry name" value="Ribosomal_bL21"/>
</dbReference>
<dbReference type="GO" id="GO:0003735">
    <property type="term" value="F:structural constituent of ribosome"/>
    <property type="evidence" value="ECO:0007669"/>
    <property type="project" value="InterPro"/>
</dbReference>
<dbReference type="GO" id="GO:1990904">
    <property type="term" value="C:ribonucleoprotein complex"/>
    <property type="evidence" value="ECO:0007669"/>
    <property type="project" value="UniProtKB-KW"/>
</dbReference>
<protein>
    <recommendedName>
        <fullName evidence="4">Large ribosomal subunit protein bL21</fullName>
    </recommendedName>
</protein>
<evidence type="ECO:0000256" key="2">
    <source>
        <dbReference type="ARBA" id="ARBA00022980"/>
    </source>
</evidence>
<dbReference type="STRING" id="1802391.A3D72_03805"/>
<evidence type="ECO:0000256" key="3">
    <source>
        <dbReference type="ARBA" id="ARBA00023274"/>
    </source>
</evidence>
<dbReference type="Proteomes" id="UP000176303">
    <property type="component" value="Unassembled WGS sequence"/>
</dbReference>
<dbReference type="SUPFAM" id="SSF141091">
    <property type="entry name" value="L21p-like"/>
    <property type="match status" value="1"/>
</dbReference>
<dbReference type="Pfam" id="PF00829">
    <property type="entry name" value="Ribosomal_L21p"/>
    <property type="match status" value="1"/>
</dbReference>
<evidence type="ECO:0000256" key="1">
    <source>
        <dbReference type="ARBA" id="ARBA00008563"/>
    </source>
</evidence>
<comment type="subunit">
    <text evidence="4">Part of the 50S ribosomal subunit. Contacts protein L20.</text>
</comment>
<evidence type="ECO:0000256" key="4">
    <source>
        <dbReference type="HAMAP-Rule" id="MF_01363"/>
    </source>
</evidence>